<evidence type="ECO:0000259" key="1">
    <source>
        <dbReference type="SMART" id="SM00382"/>
    </source>
</evidence>
<dbReference type="Pfam" id="PF13671">
    <property type="entry name" value="AAA_33"/>
    <property type="match status" value="1"/>
</dbReference>
<dbReference type="RefSeq" id="WP_175349007.1">
    <property type="nucleotide sequence ID" value="NZ_JABMCI010000070.1"/>
</dbReference>
<dbReference type="PANTHER" id="PTHR37807:SF3">
    <property type="entry name" value="OS07G0160300 PROTEIN"/>
    <property type="match status" value="1"/>
</dbReference>
<dbReference type="EMBL" id="JABMCI010000070">
    <property type="protein sequence ID" value="NUU19091.1"/>
    <property type="molecule type" value="Genomic_DNA"/>
</dbReference>
<dbReference type="Gene3D" id="3.40.50.300">
    <property type="entry name" value="P-loop containing nucleotide triphosphate hydrolases"/>
    <property type="match status" value="1"/>
</dbReference>
<protein>
    <submittedName>
        <fullName evidence="2">AAA family ATPase</fullName>
    </submittedName>
</protein>
<keyword evidence="3" id="KW-1185">Reference proteome</keyword>
<proteinExistence type="predicted"/>
<organism evidence="2 3">
    <name type="scientific">Cellulomonas humilata</name>
    <dbReference type="NCBI Taxonomy" id="144055"/>
    <lineage>
        <taxon>Bacteria</taxon>
        <taxon>Bacillati</taxon>
        <taxon>Actinomycetota</taxon>
        <taxon>Actinomycetes</taxon>
        <taxon>Micrococcales</taxon>
        <taxon>Cellulomonadaceae</taxon>
        <taxon>Cellulomonas</taxon>
    </lineage>
</organism>
<evidence type="ECO:0000313" key="3">
    <source>
        <dbReference type="Proteomes" id="UP000565724"/>
    </source>
</evidence>
<dbReference type="InterPro" id="IPR003593">
    <property type="entry name" value="AAA+_ATPase"/>
</dbReference>
<accession>A0A7Y6A3I8</accession>
<dbReference type="SMART" id="SM00382">
    <property type="entry name" value="AAA"/>
    <property type="match status" value="1"/>
</dbReference>
<reference evidence="2 3" key="1">
    <citation type="submission" date="2020-05" db="EMBL/GenBank/DDBJ databases">
        <title>Genome Sequencing of Type Strains.</title>
        <authorList>
            <person name="Lemaire J.F."/>
            <person name="Inderbitzin P."/>
            <person name="Gregorio O.A."/>
            <person name="Collins S.B."/>
            <person name="Wespe N."/>
            <person name="Knight-Connoni V."/>
        </authorList>
    </citation>
    <scope>NUCLEOTIDE SEQUENCE [LARGE SCALE GENOMIC DNA]</scope>
    <source>
        <strain evidence="2 3">ATCC 25174</strain>
    </source>
</reference>
<dbReference type="Proteomes" id="UP000565724">
    <property type="component" value="Unassembled WGS sequence"/>
</dbReference>
<sequence>MARSVVLINGLPGVGKTTLTHELAARTGWPALSKDAIKEALAAGSGAALTSAQLGAVAMDTVWSMAAGIADVVLVDSWWFAPRDLEHARAGVLVAGARTVLEVWCEADPAVVRRRYTERRRAEVHDDAHRLDDWDHWQSHARPLALGPVIRVDTGGSVDPSDLADQITALLAAGSEKA</sequence>
<evidence type="ECO:0000313" key="2">
    <source>
        <dbReference type="EMBL" id="NUU19091.1"/>
    </source>
</evidence>
<dbReference type="InterPro" id="IPR027417">
    <property type="entry name" value="P-loop_NTPase"/>
</dbReference>
<name>A0A7Y6A3I8_9CELL</name>
<comment type="caution">
    <text evidence="2">The sequence shown here is derived from an EMBL/GenBank/DDBJ whole genome shotgun (WGS) entry which is preliminary data.</text>
</comment>
<dbReference type="SUPFAM" id="SSF52540">
    <property type="entry name" value="P-loop containing nucleoside triphosphate hydrolases"/>
    <property type="match status" value="1"/>
</dbReference>
<feature type="domain" description="AAA+ ATPase" evidence="1">
    <location>
        <begin position="2"/>
        <end position="126"/>
    </location>
</feature>
<gene>
    <name evidence="2" type="ORF">HP550_17725</name>
</gene>
<dbReference type="AlphaFoldDB" id="A0A7Y6A3I8"/>
<dbReference type="PANTHER" id="PTHR37807">
    <property type="entry name" value="OS07G0160300 PROTEIN"/>
    <property type="match status" value="1"/>
</dbReference>